<reference evidence="18 19" key="1">
    <citation type="submission" date="2020-06" db="EMBL/GenBank/DDBJ databases">
        <authorList>
            <consortium name="Wellcome Sanger Institute Data Sharing"/>
        </authorList>
    </citation>
    <scope>NUCLEOTIDE SEQUENCE [LARGE SCALE GENOMIC DNA]</scope>
</reference>
<evidence type="ECO:0000313" key="18">
    <source>
        <dbReference type="Ensembl" id="ENSDCDP00010058762.1"/>
    </source>
</evidence>
<evidence type="ECO:0000256" key="5">
    <source>
        <dbReference type="ARBA" id="ARBA00022538"/>
    </source>
</evidence>
<organism evidence="18 19">
    <name type="scientific">Denticeps clupeoides</name>
    <name type="common">denticle herring</name>
    <dbReference type="NCBI Taxonomy" id="299321"/>
    <lineage>
        <taxon>Eukaryota</taxon>
        <taxon>Metazoa</taxon>
        <taxon>Chordata</taxon>
        <taxon>Craniata</taxon>
        <taxon>Vertebrata</taxon>
        <taxon>Euteleostomi</taxon>
        <taxon>Actinopterygii</taxon>
        <taxon>Neopterygii</taxon>
        <taxon>Teleostei</taxon>
        <taxon>Clupei</taxon>
        <taxon>Clupeiformes</taxon>
        <taxon>Denticipitoidei</taxon>
        <taxon>Denticipitidae</taxon>
        <taxon>Denticeps</taxon>
    </lineage>
</organism>
<dbReference type="RefSeq" id="XP_028838409.1">
    <property type="nucleotide sequence ID" value="XM_028982576.1"/>
</dbReference>
<dbReference type="InterPro" id="IPR000402">
    <property type="entry name" value="Na/K_ATPase_sub_beta"/>
</dbReference>
<keyword evidence="5" id="KW-0633">Potassium transport</keyword>
<evidence type="ECO:0000256" key="17">
    <source>
        <dbReference type="RuleBase" id="RU362099"/>
    </source>
</evidence>
<evidence type="ECO:0000256" key="15">
    <source>
        <dbReference type="ARBA" id="ARBA00023180"/>
    </source>
</evidence>
<evidence type="ECO:0000256" key="12">
    <source>
        <dbReference type="ARBA" id="ARBA00023065"/>
    </source>
</evidence>
<keyword evidence="13 17" id="KW-0472">Membrane</keyword>
<dbReference type="NCBIfam" id="TIGR01107">
    <property type="entry name" value="Na_K_ATPase_bet"/>
    <property type="match status" value="1"/>
</dbReference>
<dbReference type="GO" id="GO:0001671">
    <property type="term" value="F:ATPase activator activity"/>
    <property type="evidence" value="ECO:0007669"/>
    <property type="project" value="TreeGrafter"/>
</dbReference>
<dbReference type="PANTHER" id="PTHR11523:SF26">
    <property type="entry name" value="SODIUM_POTASSIUM-TRANSPORTING ATPASE SUBUNIT BETA-2"/>
    <property type="match status" value="1"/>
</dbReference>
<evidence type="ECO:0000256" key="8">
    <source>
        <dbReference type="ARBA" id="ARBA00022958"/>
    </source>
</evidence>
<comment type="subcellular location">
    <subcellularLocation>
        <location evidence="1">Cell membrane</location>
        <topology evidence="1">Single-pass type II membrane protein</topology>
    </subcellularLocation>
    <subcellularLocation>
        <location evidence="17">Membrane</location>
    </subcellularLocation>
</comment>
<dbReference type="PROSITE" id="PS00390">
    <property type="entry name" value="ATPASE_NA_K_BETA_1"/>
    <property type="match status" value="1"/>
</dbReference>
<evidence type="ECO:0000256" key="16">
    <source>
        <dbReference type="ARBA" id="ARBA00023201"/>
    </source>
</evidence>
<keyword evidence="12 17" id="KW-0406">Ion transport</keyword>
<evidence type="ECO:0000256" key="6">
    <source>
        <dbReference type="ARBA" id="ARBA00022607"/>
    </source>
</evidence>
<evidence type="ECO:0000256" key="4">
    <source>
        <dbReference type="ARBA" id="ARBA00022475"/>
    </source>
</evidence>
<sequence>MAKGDAKKEWKEFLWNPRTREFLGRTASSWGLILLFYLAFYVFLGGLFAFTMYAMMMTLDDDTPTYQDRLSTPGMMIRPKGDELEIMYKVENTETWDTYVQALDGFLSSYNDSEQIKKNYECTADKYYIQTEGSSAKQYPKRSCQFKRSVLGDCSGIGDRFYGYNVGQPCIIVKLNRVVGLLPGKDGQTPFISCGPKKYKLNKDDWGDDGDKIGELAYFPPNGTLNLMYFPYYGKKAQVNYAQPVVAVKFLNITNNVDVSVECKIVANNIPAGSERDKFCGKVSFKLRVDSRN</sequence>
<dbReference type="FunFam" id="2.60.40.1660:FF:000001">
    <property type="entry name" value="Sodium/potassium-transporting ATPase subunit beta"/>
    <property type="match status" value="1"/>
</dbReference>
<gene>
    <name evidence="18" type="primary">atp1b2b</name>
</gene>
<proteinExistence type="inferred from homology"/>
<evidence type="ECO:0000256" key="7">
    <source>
        <dbReference type="ARBA" id="ARBA00022692"/>
    </source>
</evidence>
<dbReference type="PANTHER" id="PTHR11523">
    <property type="entry name" value="SODIUM/POTASSIUM-DEPENDENT ATPASE BETA SUBUNIT"/>
    <property type="match status" value="1"/>
</dbReference>
<dbReference type="Ensembl" id="ENSDCDT00010069467.1">
    <property type="protein sequence ID" value="ENSDCDP00010058762.1"/>
    <property type="gene ID" value="ENSDCDG00010032991.1"/>
</dbReference>
<keyword evidence="16" id="KW-0739">Sodium transport</keyword>
<dbReference type="GO" id="GO:1990573">
    <property type="term" value="P:potassium ion import across plasma membrane"/>
    <property type="evidence" value="ECO:0007669"/>
    <property type="project" value="TreeGrafter"/>
</dbReference>
<evidence type="ECO:0000256" key="1">
    <source>
        <dbReference type="ARBA" id="ARBA00004401"/>
    </source>
</evidence>
<evidence type="ECO:0000313" key="19">
    <source>
        <dbReference type="Proteomes" id="UP000694580"/>
    </source>
</evidence>
<dbReference type="InterPro" id="IPR038702">
    <property type="entry name" value="Na/K_ATPase_sub_beta_sf"/>
</dbReference>
<evidence type="ECO:0000256" key="13">
    <source>
        <dbReference type="ARBA" id="ARBA00023136"/>
    </source>
</evidence>
<accession>A0AAY4EM88</accession>
<dbReference type="GO" id="GO:0030007">
    <property type="term" value="P:intracellular potassium ion homeostasis"/>
    <property type="evidence" value="ECO:0007669"/>
    <property type="project" value="TreeGrafter"/>
</dbReference>
<dbReference type="Proteomes" id="UP000694580">
    <property type="component" value="Chromosome 6"/>
</dbReference>
<feature type="transmembrane region" description="Helical" evidence="17">
    <location>
        <begin position="30"/>
        <end position="50"/>
    </location>
</feature>
<keyword evidence="10 17" id="KW-1133">Transmembrane helix</keyword>
<keyword evidence="4" id="KW-1003">Cell membrane</keyword>
<comment type="similarity">
    <text evidence="2 17">Belongs to the X(+)/potassium ATPases subunit beta family.</text>
</comment>
<protein>
    <recommendedName>
        <fullName evidence="17">Sodium/potassium-transporting ATPase subunit beta</fullName>
    </recommendedName>
</protein>
<reference evidence="18" key="3">
    <citation type="submission" date="2025-09" db="UniProtKB">
        <authorList>
            <consortium name="Ensembl"/>
        </authorList>
    </citation>
    <scope>IDENTIFICATION</scope>
</reference>
<keyword evidence="15" id="KW-0325">Glycoprotein</keyword>
<name>A0AAY4EM88_9TELE</name>
<evidence type="ECO:0000256" key="10">
    <source>
        <dbReference type="ARBA" id="ARBA00022989"/>
    </source>
</evidence>
<keyword evidence="3 17" id="KW-0813">Transport</keyword>
<evidence type="ECO:0000256" key="2">
    <source>
        <dbReference type="ARBA" id="ARBA00005876"/>
    </source>
</evidence>
<keyword evidence="8" id="KW-0630">Potassium</keyword>
<keyword evidence="9" id="KW-0735">Signal-anchor</keyword>
<dbReference type="GeneTree" id="ENSGT01030000234579"/>
<dbReference type="GO" id="GO:0005890">
    <property type="term" value="C:sodium:potassium-exchanging ATPase complex"/>
    <property type="evidence" value="ECO:0007669"/>
    <property type="project" value="InterPro"/>
</dbReference>
<keyword evidence="7 17" id="KW-0812">Transmembrane</keyword>
<dbReference type="Gene3D" id="2.60.40.1660">
    <property type="entry name" value="Na, k-atpase alpha subunit"/>
    <property type="match status" value="1"/>
</dbReference>
<dbReference type="GO" id="GO:0006883">
    <property type="term" value="P:intracellular sodium ion homeostasis"/>
    <property type="evidence" value="ECO:0007669"/>
    <property type="project" value="TreeGrafter"/>
</dbReference>
<evidence type="ECO:0000256" key="3">
    <source>
        <dbReference type="ARBA" id="ARBA00022448"/>
    </source>
</evidence>
<dbReference type="GO" id="GO:0036376">
    <property type="term" value="P:sodium ion export across plasma membrane"/>
    <property type="evidence" value="ECO:0007669"/>
    <property type="project" value="TreeGrafter"/>
</dbReference>
<evidence type="ECO:0000256" key="9">
    <source>
        <dbReference type="ARBA" id="ARBA00022968"/>
    </source>
</evidence>
<dbReference type="Gene3D" id="1.20.5.170">
    <property type="match status" value="1"/>
</dbReference>
<dbReference type="Pfam" id="PF00287">
    <property type="entry name" value="Na_K-ATPase"/>
    <property type="match status" value="1"/>
</dbReference>
<keyword evidence="19" id="KW-1185">Reference proteome</keyword>
<reference evidence="18" key="2">
    <citation type="submission" date="2025-08" db="UniProtKB">
        <authorList>
            <consortium name="Ensembl"/>
        </authorList>
    </citation>
    <scope>IDENTIFICATION</scope>
</reference>
<keyword evidence="6" id="KW-0740">Sodium/potassium transport</keyword>
<evidence type="ECO:0000256" key="11">
    <source>
        <dbReference type="ARBA" id="ARBA00023053"/>
    </source>
</evidence>
<keyword evidence="11" id="KW-0915">Sodium</keyword>
<comment type="function">
    <text evidence="17">This is the non-catalytic component of the active enzyme, which catalyzes the hydrolysis of ATP coupled with the exchange of Na(+) and K(+) ions across the plasma membrane.</text>
</comment>
<dbReference type="GeneID" id="114791963"/>
<dbReference type="AlphaFoldDB" id="A0AAY4EM88"/>
<keyword evidence="14" id="KW-1015">Disulfide bond</keyword>
<dbReference type="PROSITE" id="PS00391">
    <property type="entry name" value="ATPASE_NA_K_BETA_2"/>
    <property type="match status" value="1"/>
</dbReference>
<evidence type="ECO:0000256" key="14">
    <source>
        <dbReference type="ARBA" id="ARBA00023157"/>
    </source>
</evidence>